<proteinExistence type="predicted"/>
<dbReference type="PANTHER" id="PTHR36453:SF1">
    <property type="entry name" value="RIGHT HANDED BETA HELIX DOMAIN-CONTAINING PROTEIN"/>
    <property type="match status" value="1"/>
</dbReference>
<dbReference type="OrthoDB" id="9791852at2"/>
<dbReference type="Gene3D" id="2.160.20.10">
    <property type="entry name" value="Single-stranded right-handed beta-helix, Pectin lyase-like"/>
    <property type="match status" value="2"/>
</dbReference>
<dbReference type="InterPro" id="IPR006626">
    <property type="entry name" value="PbH1"/>
</dbReference>
<protein>
    <recommendedName>
        <fullName evidence="1">Right handed beta helix domain-containing protein</fullName>
    </recommendedName>
</protein>
<name>A0A5C6E097_9BACT</name>
<keyword evidence="3" id="KW-1185">Reference proteome</keyword>
<comment type="caution">
    <text evidence="2">The sequence shown here is derived from an EMBL/GenBank/DDBJ whole genome shotgun (WGS) entry which is preliminary data.</text>
</comment>
<dbReference type="InterPro" id="IPR012334">
    <property type="entry name" value="Pectin_lyas_fold"/>
</dbReference>
<organism evidence="2 3">
    <name type="scientific">Novipirellula artificiosorum</name>
    <dbReference type="NCBI Taxonomy" id="2528016"/>
    <lineage>
        <taxon>Bacteria</taxon>
        <taxon>Pseudomonadati</taxon>
        <taxon>Planctomycetota</taxon>
        <taxon>Planctomycetia</taxon>
        <taxon>Pirellulales</taxon>
        <taxon>Pirellulaceae</taxon>
        <taxon>Novipirellula</taxon>
    </lineage>
</organism>
<evidence type="ECO:0000313" key="2">
    <source>
        <dbReference type="EMBL" id="TWU42302.1"/>
    </source>
</evidence>
<dbReference type="AlphaFoldDB" id="A0A5C6E097"/>
<sequence length="719" mass="78035">MHCTRRSKLTGPGCIGSIPSDAAHRFVETGWSSYNGDPRPLTRIRSGVACVVGSYLPFLSPKLSAMFIRSGLALLVALSLPTSARAAEWFVEGSIETSGDGSTARPFKKIGEAIDAMQGGDIVTVGNGVYHESLRLSKGGSQDQPSTIRAATGSRVIVSGFSKIGQWQPFREGVYATTVPDKVTNLYVGYRPQRIASSLDKADAWVPIVSSDVPGGIVDVGDQLNSLPAAAEIVSTPANVAAFVFFGRGNVFKIIPVDSIDSTRGRLAMNAKELRGLGANDRLTLCNHHLLIDRAGEWACESEGDKWKLYFMPGDADDLLRTQTVKQPRPLLTLGHWKDPQSDFRVEGIEFAGSGSSGLSAGKVQRLTVDRCIVHNHANSGVSVRNCQDIRVAHSIAFANHTGISIVSTQRGMVEQNEVLANYVDGIIVAGDISGKDAEPETHDVTLRQNYVHHHLLHGHPDNFQTYRGVHGIQFHDNLILLSGQGLMTEQTYGGELTNNVFFGTSARLVIFGHHSSNDWTVTHNTFGFGGWGSIGMDGKNYVISQNLFLNNVLNSESDFEGQDNLFLNDAEREQPIPGNLPHLQGIATDLDQCRDDRLALRGVDVQQSFRVGDQIEINGDGRIRTVTEVSPSGIDFSPALPVRPWRNTIVWNWRTQTDFSLAFSAVESDGVIGATLDAAAYRAGDFDGDGQRDLPEMSADLRSSIPEANDLVVLLHLP</sequence>
<dbReference type="InterPro" id="IPR039448">
    <property type="entry name" value="Beta_helix"/>
</dbReference>
<reference evidence="2 3" key="1">
    <citation type="submission" date="2019-02" db="EMBL/GenBank/DDBJ databases">
        <title>Deep-cultivation of Planctomycetes and their phenomic and genomic characterization uncovers novel biology.</title>
        <authorList>
            <person name="Wiegand S."/>
            <person name="Jogler M."/>
            <person name="Boedeker C."/>
            <person name="Pinto D."/>
            <person name="Vollmers J."/>
            <person name="Rivas-Marin E."/>
            <person name="Kohn T."/>
            <person name="Peeters S.H."/>
            <person name="Heuer A."/>
            <person name="Rast P."/>
            <person name="Oberbeckmann S."/>
            <person name="Bunk B."/>
            <person name="Jeske O."/>
            <person name="Meyerdierks A."/>
            <person name="Storesund J.E."/>
            <person name="Kallscheuer N."/>
            <person name="Luecker S."/>
            <person name="Lage O.M."/>
            <person name="Pohl T."/>
            <person name="Merkel B.J."/>
            <person name="Hornburger P."/>
            <person name="Mueller R.-W."/>
            <person name="Bruemmer F."/>
            <person name="Labrenz M."/>
            <person name="Spormann A.M."/>
            <person name="Op Den Camp H."/>
            <person name="Overmann J."/>
            <person name="Amann R."/>
            <person name="Jetten M.S.M."/>
            <person name="Mascher T."/>
            <person name="Medema M.H."/>
            <person name="Devos D.P."/>
            <person name="Kaster A.-K."/>
            <person name="Ovreas L."/>
            <person name="Rohde M."/>
            <person name="Galperin M.Y."/>
            <person name="Jogler C."/>
        </authorList>
    </citation>
    <scope>NUCLEOTIDE SEQUENCE [LARGE SCALE GENOMIC DNA]</scope>
    <source>
        <strain evidence="2 3">Poly41</strain>
    </source>
</reference>
<dbReference type="Pfam" id="PF13229">
    <property type="entry name" value="Beta_helix"/>
    <property type="match status" value="1"/>
</dbReference>
<dbReference type="SMART" id="SM00710">
    <property type="entry name" value="PbH1"/>
    <property type="match status" value="6"/>
</dbReference>
<gene>
    <name evidence="2" type="ORF">Poly41_05980</name>
</gene>
<dbReference type="SUPFAM" id="SSF51126">
    <property type="entry name" value="Pectin lyase-like"/>
    <property type="match status" value="1"/>
</dbReference>
<evidence type="ECO:0000313" key="3">
    <source>
        <dbReference type="Proteomes" id="UP000319143"/>
    </source>
</evidence>
<evidence type="ECO:0000259" key="1">
    <source>
        <dbReference type="Pfam" id="PF13229"/>
    </source>
</evidence>
<dbReference type="PANTHER" id="PTHR36453">
    <property type="entry name" value="SECRETED PROTEIN-RELATED"/>
    <property type="match status" value="1"/>
</dbReference>
<dbReference type="Proteomes" id="UP000319143">
    <property type="component" value="Unassembled WGS sequence"/>
</dbReference>
<accession>A0A5C6E097</accession>
<dbReference type="EMBL" id="SJPV01000001">
    <property type="protein sequence ID" value="TWU42302.1"/>
    <property type="molecule type" value="Genomic_DNA"/>
</dbReference>
<feature type="domain" description="Right handed beta helix" evidence="1">
    <location>
        <begin position="341"/>
        <end position="454"/>
    </location>
</feature>
<dbReference type="InterPro" id="IPR011050">
    <property type="entry name" value="Pectin_lyase_fold/virulence"/>
</dbReference>